<sequence>MTDMNNEPYLGYTQHTVWSYSEFLNLYRDVILSSNPFSDDWNTLDLTWSRRFLREAKELKKTNFPALEEKIIAERAHIIGSMSLYGEVAKYNSNKLIEDVSSNPLLVFNEEKGTNLVRKWSNDGEITPTKR</sequence>
<dbReference type="OrthoDB" id="2420098at2759"/>
<name>A0A9N9DG10_9GLOM</name>
<dbReference type="AlphaFoldDB" id="A0A9N9DG10"/>
<gene>
    <name evidence="1" type="ORF">DEBURN_LOCUS11029</name>
</gene>
<dbReference type="Proteomes" id="UP000789706">
    <property type="component" value="Unassembled WGS sequence"/>
</dbReference>
<dbReference type="EMBL" id="CAJVPK010004543">
    <property type="protein sequence ID" value="CAG8637461.1"/>
    <property type="molecule type" value="Genomic_DNA"/>
</dbReference>
<keyword evidence="2" id="KW-1185">Reference proteome</keyword>
<protein>
    <submittedName>
        <fullName evidence="1">3812_t:CDS:1</fullName>
    </submittedName>
</protein>
<reference evidence="1" key="1">
    <citation type="submission" date="2021-06" db="EMBL/GenBank/DDBJ databases">
        <authorList>
            <person name="Kallberg Y."/>
            <person name="Tangrot J."/>
            <person name="Rosling A."/>
        </authorList>
    </citation>
    <scope>NUCLEOTIDE SEQUENCE</scope>
    <source>
        <strain evidence="1">AZ414A</strain>
    </source>
</reference>
<proteinExistence type="predicted"/>
<organism evidence="1 2">
    <name type="scientific">Diversispora eburnea</name>
    <dbReference type="NCBI Taxonomy" id="1213867"/>
    <lineage>
        <taxon>Eukaryota</taxon>
        <taxon>Fungi</taxon>
        <taxon>Fungi incertae sedis</taxon>
        <taxon>Mucoromycota</taxon>
        <taxon>Glomeromycotina</taxon>
        <taxon>Glomeromycetes</taxon>
        <taxon>Diversisporales</taxon>
        <taxon>Diversisporaceae</taxon>
        <taxon>Diversispora</taxon>
    </lineage>
</organism>
<feature type="non-terminal residue" evidence="1">
    <location>
        <position position="131"/>
    </location>
</feature>
<comment type="caution">
    <text evidence="1">The sequence shown here is derived from an EMBL/GenBank/DDBJ whole genome shotgun (WGS) entry which is preliminary data.</text>
</comment>
<accession>A0A9N9DG10</accession>
<evidence type="ECO:0000313" key="1">
    <source>
        <dbReference type="EMBL" id="CAG8637461.1"/>
    </source>
</evidence>
<evidence type="ECO:0000313" key="2">
    <source>
        <dbReference type="Proteomes" id="UP000789706"/>
    </source>
</evidence>